<dbReference type="CDD" id="cd06530">
    <property type="entry name" value="S26_SPase_I"/>
    <property type="match status" value="1"/>
</dbReference>
<keyword evidence="8 12" id="KW-0472">Membrane</keyword>
<dbReference type="Gene3D" id="2.10.109.10">
    <property type="entry name" value="Umud Fragment, subunit A"/>
    <property type="match status" value="1"/>
</dbReference>
<dbReference type="InterPro" id="IPR019533">
    <property type="entry name" value="Peptidase_S26"/>
</dbReference>
<evidence type="ECO:0000256" key="10">
    <source>
        <dbReference type="ARBA" id="ARBA00045533"/>
    </source>
</evidence>
<evidence type="ECO:0000256" key="3">
    <source>
        <dbReference type="ARBA" id="ARBA00022692"/>
    </source>
</evidence>
<evidence type="ECO:0000256" key="5">
    <source>
        <dbReference type="ARBA" id="ARBA00022824"/>
    </source>
</evidence>
<evidence type="ECO:0000256" key="6">
    <source>
        <dbReference type="ARBA" id="ARBA00022968"/>
    </source>
</evidence>
<evidence type="ECO:0000256" key="12">
    <source>
        <dbReference type="SAM" id="Phobius"/>
    </source>
</evidence>
<proteinExistence type="predicted"/>
<evidence type="ECO:0000256" key="9">
    <source>
        <dbReference type="ARBA" id="ARBA00033305"/>
    </source>
</evidence>
<evidence type="ECO:0000256" key="4">
    <source>
        <dbReference type="ARBA" id="ARBA00022801"/>
    </source>
</evidence>
<evidence type="ECO:0000259" key="13">
    <source>
        <dbReference type="Pfam" id="PF10502"/>
    </source>
</evidence>
<feature type="transmembrane region" description="Helical" evidence="12">
    <location>
        <begin position="12"/>
        <end position="30"/>
    </location>
</feature>
<dbReference type="InterPro" id="IPR036286">
    <property type="entry name" value="LexA/Signal_pep-like_sf"/>
</dbReference>
<comment type="subcellular location">
    <subcellularLocation>
        <location evidence="1">Endoplasmic reticulum membrane</location>
        <topology evidence="1">Single-pass type II membrane protein</topology>
    </subcellularLocation>
</comment>
<reference evidence="15" key="1">
    <citation type="journal article" date="2019" name="Int. J. Syst. Evol. Microbiol.">
        <title>The Global Catalogue of Microorganisms (GCM) 10K type strain sequencing project: providing services to taxonomists for standard genome sequencing and annotation.</title>
        <authorList>
            <consortium name="The Broad Institute Genomics Platform"/>
            <consortium name="The Broad Institute Genome Sequencing Center for Infectious Disease"/>
            <person name="Wu L."/>
            <person name="Ma J."/>
        </authorList>
    </citation>
    <scope>NUCLEOTIDE SEQUENCE [LARGE SCALE GENOMIC DNA]</scope>
    <source>
        <strain evidence="15">CGMCC 1.19061</strain>
    </source>
</reference>
<comment type="function">
    <text evidence="10">Catalytic component of the signal peptidase complex (SPC) which catalyzes the cleavage of N-terminal signal sequences from nascent proteins as they are translocated into the lumen of the endoplasmic reticulum. Specifically cleaves N-terminal signal peptides that contain a hydrophobic alpha-helix (h-region) shorter than 18-20 amino acids.</text>
</comment>
<dbReference type="EMBL" id="JBHSGT010000013">
    <property type="protein sequence ID" value="MFC4709327.1"/>
    <property type="molecule type" value="Genomic_DNA"/>
</dbReference>
<comment type="caution">
    <text evidence="14">The sequence shown here is derived from an EMBL/GenBank/DDBJ whole genome shotgun (WGS) entry which is preliminary data.</text>
</comment>
<organism evidence="14 15">
    <name type="scientific">Enterococcus eurekensis</name>
    <dbReference type="NCBI Taxonomy" id="1159753"/>
    <lineage>
        <taxon>Bacteria</taxon>
        <taxon>Bacillati</taxon>
        <taxon>Bacillota</taxon>
        <taxon>Bacilli</taxon>
        <taxon>Lactobacillales</taxon>
        <taxon>Enterococcaceae</taxon>
        <taxon>Enterococcus</taxon>
    </lineage>
</organism>
<feature type="transmembrane region" description="Helical" evidence="12">
    <location>
        <begin position="140"/>
        <end position="160"/>
    </location>
</feature>
<dbReference type="PANTHER" id="PTHR10806:SF6">
    <property type="entry name" value="SIGNAL PEPTIDASE COMPLEX CATALYTIC SUBUNIT SEC11"/>
    <property type="match status" value="1"/>
</dbReference>
<keyword evidence="3 12" id="KW-0812">Transmembrane</keyword>
<keyword evidence="4 14" id="KW-0378">Hydrolase</keyword>
<evidence type="ECO:0000256" key="1">
    <source>
        <dbReference type="ARBA" id="ARBA00004648"/>
    </source>
</evidence>
<keyword evidence="15" id="KW-1185">Reference proteome</keyword>
<evidence type="ECO:0000256" key="2">
    <source>
        <dbReference type="ARBA" id="ARBA00022670"/>
    </source>
</evidence>
<name>A0ABV9M0N3_9ENTE</name>
<dbReference type="PROSITE" id="PS00501">
    <property type="entry name" value="SPASE_I_1"/>
    <property type="match status" value="1"/>
</dbReference>
<dbReference type="Pfam" id="PF10502">
    <property type="entry name" value="Peptidase_S26"/>
    <property type="match status" value="1"/>
</dbReference>
<keyword evidence="2" id="KW-0645">Protease</keyword>
<evidence type="ECO:0000313" key="15">
    <source>
        <dbReference type="Proteomes" id="UP001596026"/>
    </source>
</evidence>
<dbReference type="PRINTS" id="PR00728">
    <property type="entry name" value="SIGNALPTASE"/>
</dbReference>
<keyword evidence="6" id="KW-0735">Signal-anchor</keyword>
<gene>
    <name evidence="14" type="ORF">ACFO3L_01530</name>
</gene>
<keyword evidence="7 12" id="KW-1133">Transmembrane helix</keyword>
<dbReference type="Proteomes" id="UP001596026">
    <property type="component" value="Unassembled WGS sequence"/>
</dbReference>
<evidence type="ECO:0000256" key="11">
    <source>
        <dbReference type="NCBIfam" id="TIGR02228"/>
    </source>
</evidence>
<dbReference type="InterPro" id="IPR001733">
    <property type="entry name" value="Peptidase_S26B"/>
</dbReference>
<evidence type="ECO:0000256" key="8">
    <source>
        <dbReference type="ARBA" id="ARBA00023136"/>
    </source>
</evidence>
<accession>A0ABV9M0N3</accession>
<dbReference type="EC" id="3.4.21.89" evidence="11"/>
<keyword evidence="5" id="KW-0256">Endoplasmic reticulum</keyword>
<dbReference type="SUPFAM" id="SSF51306">
    <property type="entry name" value="LexA/Signal peptidase"/>
    <property type="match status" value="1"/>
</dbReference>
<dbReference type="InterPro" id="IPR019756">
    <property type="entry name" value="Pept_S26A_signal_pept_1_Ser-AS"/>
</dbReference>
<dbReference type="RefSeq" id="WP_379963149.1">
    <property type="nucleotide sequence ID" value="NZ_JBHSGT010000013.1"/>
</dbReference>
<sequence length="171" mass="19621">MIKLIKKVMSLLGLLFVVFVLFIAVLNYFSNPVKRSLFGYRGYTVISGSMEPTLSLGDYIITKEHDFDHLKEGDVISFENGQTIVTHRIEKTLPDGRLITRGDANRIDDQLAVGEDEYIGQMRFRIPYLGKIMIWLQEPIIFGIVMALIATRLLIAIFFYSEKESRETNTH</sequence>
<evidence type="ECO:0000256" key="7">
    <source>
        <dbReference type="ARBA" id="ARBA00022989"/>
    </source>
</evidence>
<dbReference type="PANTHER" id="PTHR10806">
    <property type="entry name" value="SIGNAL PEPTIDASE COMPLEX CATALYTIC SUBUNIT SEC11"/>
    <property type="match status" value="1"/>
</dbReference>
<dbReference type="NCBIfam" id="TIGR02228">
    <property type="entry name" value="sigpep_I_arch"/>
    <property type="match status" value="1"/>
</dbReference>
<evidence type="ECO:0000313" key="14">
    <source>
        <dbReference type="EMBL" id="MFC4709327.1"/>
    </source>
</evidence>
<dbReference type="GO" id="GO:0009003">
    <property type="term" value="F:signal peptidase activity"/>
    <property type="evidence" value="ECO:0007669"/>
    <property type="project" value="UniProtKB-EC"/>
</dbReference>
<protein>
    <recommendedName>
        <fullName evidence="9 11">Signal peptidase I</fullName>
        <ecNumber evidence="11">3.4.21.89</ecNumber>
    </recommendedName>
</protein>
<feature type="domain" description="Peptidase S26" evidence="13">
    <location>
        <begin position="34"/>
        <end position="81"/>
    </location>
</feature>